<keyword evidence="3" id="KW-0238">DNA-binding</keyword>
<evidence type="ECO:0000313" key="6">
    <source>
        <dbReference type="EMBL" id="MBE0562665.1"/>
    </source>
</evidence>
<proteinExistence type="inferred from homology"/>
<dbReference type="EMBL" id="JACZKO010000047">
    <property type="protein sequence ID" value="MBE0562665.1"/>
    <property type="molecule type" value="Genomic_DNA"/>
</dbReference>
<dbReference type="PANTHER" id="PTHR30537">
    <property type="entry name" value="HTH-TYPE TRANSCRIPTIONAL REGULATOR"/>
    <property type="match status" value="1"/>
</dbReference>
<comment type="similarity">
    <text evidence="1">Belongs to the LysR transcriptional regulatory family.</text>
</comment>
<dbReference type="SUPFAM" id="SSF53850">
    <property type="entry name" value="Periplasmic binding protein-like II"/>
    <property type="match status" value="1"/>
</dbReference>
<evidence type="ECO:0000256" key="3">
    <source>
        <dbReference type="ARBA" id="ARBA00023125"/>
    </source>
</evidence>
<dbReference type="Pfam" id="PF00126">
    <property type="entry name" value="HTH_1"/>
    <property type="match status" value="1"/>
</dbReference>
<dbReference type="Gene3D" id="3.40.190.290">
    <property type="match status" value="1"/>
</dbReference>
<feature type="domain" description="HTH lysR-type" evidence="5">
    <location>
        <begin position="9"/>
        <end position="64"/>
    </location>
</feature>
<evidence type="ECO:0000256" key="2">
    <source>
        <dbReference type="ARBA" id="ARBA00023015"/>
    </source>
</evidence>
<reference evidence="6" key="1">
    <citation type="submission" date="2020-09" db="EMBL/GenBank/DDBJ databases">
        <authorList>
            <person name="Dalcin Martins P."/>
        </authorList>
    </citation>
    <scope>NUCLEOTIDE SEQUENCE</scope>
    <source>
        <strain evidence="6">MAG47</strain>
    </source>
</reference>
<sequence>MVNLDRSALADLNIFVTIVRRKSMKLAAIELGVTTSAVSHRMKKLEADLGVRLLNRTSRSLTPTEAGAALATQLENGLRTIGEALEALTSQRDFPSGRIRLNALRDAARLIIAPILPRYTQTYPDMHLDITIDDQMVDIVAEGFDAGIRYGDRVPQDMIGVALTGPLQWIVVGSPVLISRAGCPETPDDLLRLPCIETRLGDNSRYAWELGNGASLRRVDVKGPICANETEQAVEAALGGIGFAYCLEPLVKNYLDAGTLEAVLPDWASEGPPLTMYYPSRRQVPSGLRRLIDLIREDQGLAKLVVAEEVGSR</sequence>
<dbReference type="FunFam" id="1.10.10.10:FF:000001">
    <property type="entry name" value="LysR family transcriptional regulator"/>
    <property type="match status" value="1"/>
</dbReference>
<dbReference type="AlphaFoldDB" id="A0A8I0TAP3"/>
<keyword evidence="2" id="KW-0805">Transcription regulation</keyword>
<dbReference type="Proteomes" id="UP000642265">
    <property type="component" value="Unassembled WGS sequence"/>
</dbReference>
<evidence type="ECO:0000256" key="4">
    <source>
        <dbReference type="ARBA" id="ARBA00023163"/>
    </source>
</evidence>
<dbReference type="InterPro" id="IPR036390">
    <property type="entry name" value="WH_DNA-bd_sf"/>
</dbReference>
<dbReference type="Gene3D" id="1.10.10.10">
    <property type="entry name" value="Winged helix-like DNA-binding domain superfamily/Winged helix DNA-binding domain"/>
    <property type="match status" value="1"/>
</dbReference>
<dbReference type="PROSITE" id="PS50931">
    <property type="entry name" value="HTH_LYSR"/>
    <property type="match status" value="1"/>
</dbReference>
<name>A0A8I0TAP3_BRUAN</name>
<dbReference type="Pfam" id="PF03466">
    <property type="entry name" value="LysR_substrate"/>
    <property type="match status" value="1"/>
</dbReference>
<dbReference type="GO" id="GO:0043565">
    <property type="term" value="F:sequence-specific DNA binding"/>
    <property type="evidence" value="ECO:0007669"/>
    <property type="project" value="TreeGrafter"/>
</dbReference>
<evidence type="ECO:0000259" key="5">
    <source>
        <dbReference type="PROSITE" id="PS50931"/>
    </source>
</evidence>
<evidence type="ECO:0000256" key="1">
    <source>
        <dbReference type="ARBA" id="ARBA00009437"/>
    </source>
</evidence>
<accession>A0A8I0TAP3</accession>
<dbReference type="InterPro" id="IPR036388">
    <property type="entry name" value="WH-like_DNA-bd_sf"/>
</dbReference>
<gene>
    <name evidence="6" type="ORF">IH622_17880</name>
</gene>
<reference evidence="6" key="2">
    <citation type="submission" date="2020-10" db="EMBL/GenBank/DDBJ databases">
        <title>Enrichment of novel Verrucomicrobia, Bacteroidetes and Krumholzibacteria in an oxygen-limited, methane- and iron-fed bioreactor inoculated with Bothnian Sea sediments.</title>
        <authorList>
            <person name="Martins P.D."/>
            <person name="de Jong A."/>
            <person name="Lenstra W.K."/>
            <person name="van Helmond N.A.G.M."/>
            <person name="Slomp C.P."/>
            <person name="Jetten M.S.M."/>
            <person name="Welte C.U."/>
            <person name="Rasigraf O."/>
        </authorList>
    </citation>
    <scope>NUCLEOTIDE SEQUENCE</scope>
    <source>
        <strain evidence="6">MAG47</strain>
    </source>
</reference>
<dbReference type="GO" id="GO:0003700">
    <property type="term" value="F:DNA-binding transcription factor activity"/>
    <property type="evidence" value="ECO:0007669"/>
    <property type="project" value="InterPro"/>
</dbReference>
<keyword evidence="4" id="KW-0804">Transcription</keyword>
<dbReference type="GO" id="GO:0006351">
    <property type="term" value="P:DNA-templated transcription"/>
    <property type="evidence" value="ECO:0007669"/>
    <property type="project" value="TreeGrafter"/>
</dbReference>
<dbReference type="InterPro" id="IPR000847">
    <property type="entry name" value="LysR_HTH_N"/>
</dbReference>
<evidence type="ECO:0000313" key="7">
    <source>
        <dbReference type="Proteomes" id="UP000642265"/>
    </source>
</evidence>
<comment type="caution">
    <text evidence="6">The sequence shown here is derived from an EMBL/GenBank/DDBJ whole genome shotgun (WGS) entry which is preliminary data.</text>
</comment>
<dbReference type="PANTHER" id="PTHR30537:SF1">
    <property type="entry name" value="HTH-TYPE TRANSCRIPTIONAL REGULATOR PGRR"/>
    <property type="match status" value="1"/>
</dbReference>
<protein>
    <submittedName>
        <fullName evidence="6">LysR family transcriptional regulator</fullName>
    </submittedName>
</protein>
<dbReference type="SUPFAM" id="SSF46785">
    <property type="entry name" value="Winged helix' DNA-binding domain"/>
    <property type="match status" value="1"/>
</dbReference>
<dbReference type="InterPro" id="IPR058163">
    <property type="entry name" value="LysR-type_TF_proteobact-type"/>
</dbReference>
<dbReference type="InterPro" id="IPR005119">
    <property type="entry name" value="LysR_subst-bd"/>
</dbReference>
<organism evidence="6 7">
    <name type="scientific">Brucella anthropi</name>
    <name type="common">Ochrobactrum anthropi</name>
    <dbReference type="NCBI Taxonomy" id="529"/>
    <lineage>
        <taxon>Bacteria</taxon>
        <taxon>Pseudomonadati</taxon>
        <taxon>Pseudomonadota</taxon>
        <taxon>Alphaproteobacteria</taxon>
        <taxon>Hyphomicrobiales</taxon>
        <taxon>Brucellaceae</taxon>
        <taxon>Brucella/Ochrobactrum group</taxon>
        <taxon>Brucella</taxon>
    </lineage>
</organism>